<name>A0A9D5ARX1_PEA</name>
<keyword evidence="5" id="KW-0949">S-adenosyl-L-methionine</keyword>
<evidence type="ECO:0000256" key="1">
    <source>
        <dbReference type="ARBA" id="ARBA00005536"/>
    </source>
</evidence>
<evidence type="ECO:0000313" key="8">
    <source>
        <dbReference type="EMBL" id="KAI5416694.1"/>
    </source>
</evidence>
<comment type="caution">
    <text evidence="8">The sequence shown here is derived from an EMBL/GenBank/DDBJ whole genome shotgun (WGS) entry which is preliminary data.</text>
</comment>
<dbReference type="GO" id="GO:0002939">
    <property type="term" value="P:tRNA N1-guanine methylation"/>
    <property type="evidence" value="ECO:0007669"/>
    <property type="project" value="TreeGrafter"/>
</dbReference>
<comment type="similarity">
    <text evidence="1">Belongs to the IST1 family.</text>
</comment>
<evidence type="ECO:0000256" key="3">
    <source>
        <dbReference type="ARBA" id="ARBA00022603"/>
    </source>
</evidence>
<keyword evidence="3" id="KW-0489">Methyltransferase</keyword>
<dbReference type="Gene3D" id="3.40.50.150">
    <property type="entry name" value="Vaccinia Virus protein VP39"/>
    <property type="match status" value="1"/>
</dbReference>
<sequence length="337" mass="37433">MQREILELFGELVSVRLPIIESQREYPLNLKEAISSICFAAPRCADLPELLQVQLQFATKYGKEFVPLATSLKSTASGSLALLPHHSVPKLFFTFSVVMLVDESMFDVHLKLLGHEHKRLVSMFQAGEIICDMFAGIGPFAIHATQKGCLVYANDLNPNSIHYLKINAKINKVDDQISSYNMDARKFISQLMEVPNSEHKIENDVSIFDTCPAGHTAKSAIGVKRSCSSSDEANGKVHGTDILGGGGEKGSANKRRRGFDISVPKTWEHFDHGRDVAPNKAMFCLSFRLPEACLCEDSNDTVRSDVVDGNGNVKPCICKRSRNVMEETFTYLLYDQN</sequence>
<dbReference type="AlphaFoldDB" id="A0A9D5ARX1"/>
<dbReference type="Pfam" id="PF02475">
    <property type="entry name" value="TRM5-TYW2_MTfase"/>
    <property type="match status" value="1"/>
</dbReference>
<dbReference type="PROSITE" id="PS51684">
    <property type="entry name" value="SAM_MT_TRM5_TYW2"/>
    <property type="match status" value="1"/>
</dbReference>
<keyword evidence="9" id="KW-1185">Reference proteome</keyword>
<dbReference type="PANTHER" id="PTHR23245:SF36">
    <property type="entry name" value="TRNA (GUANINE(37)-N1)-METHYLTRANSFERASE"/>
    <property type="match status" value="1"/>
</dbReference>
<evidence type="ECO:0000256" key="6">
    <source>
        <dbReference type="ARBA" id="ARBA00022694"/>
    </source>
</evidence>
<keyword evidence="4" id="KW-0808">Transferase</keyword>
<evidence type="ECO:0000256" key="5">
    <source>
        <dbReference type="ARBA" id="ARBA00022691"/>
    </source>
</evidence>
<dbReference type="Gramene" id="Psat04G0164500-T1">
    <property type="protein sequence ID" value="KAI5416694.1"/>
    <property type="gene ID" value="KIW84_041645"/>
</dbReference>
<organism evidence="8 9">
    <name type="scientific">Pisum sativum</name>
    <name type="common">Garden pea</name>
    <name type="synonym">Lathyrus oleraceus</name>
    <dbReference type="NCBI Taxonomy" id="3888"/>
    <lineage>
        <taxon>Eukaryota</taxon>
        <taxon>Viridiplantae</taxon>
        <taxon>Streptophyta</taxon>
        <taxon>Embryophyta</taxon>
        <taxon>Tracheophyta</taxon>
        <taxon>Spermatophyta</taxon>
        <taxon>Magnoliopsida</taxon>
        <taxon>eudicotyledons</taxon>
        <taxon>Gunneridae</taxon>
        <taxon>Pentapetalae</taxon>
        <taxon>rosids</taxon>
        <taxon>fabids</taxon>
        <taxon>Fabales</taxon>
        <taxon>Fabaceae</taxon>
        <taxon>Papilionoideae</taxon>
        <taxon>50 kb inversion clade</taxon>
        <taxon>NPAAA clade</taxon>
        <taxon>Hologalegina</taxon>
        <taxon>IRL clade</taxon>
        <taxon>Fabeae</taxon>
        <taxon>Lathyrus</taxon>
    </lineage>
</organism>
<dbReference type="Gene3D" id="1.20.1260.60">
    <property type="entry name" value="Vacuolar protein sorting-associated protein Ist1"/>
    <property type="match status" value="1"/>
</dbReference>
<dbReference type="InterPro" id="IPR030382">
    <property type="entry name" value="MeTrfase_TRM5/TYW2"/>
</dbReference>
<dbReference type="SUPFAM" id="SSF53335">
    <property type="entry name" value="S-adenosyl-L-methionine-dependent methyltransferases"/>
    <property type="match status" value="1"/>
</dbReference>
<dbReference type="InterPro" id="IPR029063">
    <property type="entry name" value="SAM-dependent_MTases_sf"/>
</dbReference>
<dbReference type="Pfam" id="PF03398">
    <property type="entry name" value="Ist1"/>
    <property type="match status" value="1"/>
</dbReference>
<dbReference type="GO" id="GO:0008175">
    <property type="term" value="F:tRNA methyltransferase activity"/>
    <property type="evidence" value="ECO:0007669"/>
    <property type="project" value="TreeGrafter"/>
</dbReference>
<evidence type="ECO:0000313" key="9">
    <source>
        <dbReference type="Proteomes" id="UP001058974"/>
    </source>
</evidence>
<protein>
    <recommendedName>
        <fullName evidence="7">SAM-dependent methyltransferase TRM5/TYW2-type domain-containing protein</fullName>
    </recommendedName>
</protein>
<dbReference type="Proteomes" id="UP001058974">
    <property type="component" value="Chromosome 4"/>
</dbReference>
<feature type="domain" description="SAM-dependent methyltransferase TRM5/TYW2-type" evidence="7">
    <location>
        <begin position="113"/>
        <end position="291"/>
    </location>
</feature>
<dbReference type="InterPro" id="IPR005061">
    <property type="entry name" value="Ist1"/>
</dbReference>
<dbReference type="GO" id="GO:0015031">
    <property type="term" value="P:protein transport"/>
    <property type="evidence" value="ECO:0007669"/>
    <property type="project" value="InterPro"/>
</dbReference>
<accession>A0A9D5ARX1</accession>
<evidence type="ECO:0000259" key="7">
    <source>
        <dbReference type="PROSITE" id="PS51684"/>
    </source>
</evidence>
<dbReference type="InterPro" id="IPR042277">
    <property type="entry name" value="IST1-like"/>
</dbReference>
<gene>
    <name evidence="8" type="ORF">KIW84_041645</name>
</gene>
<keyword evidence="2" id="KW-0963">Cytoplasm</keyword>
<reference evidence="8 9" key="1">
    <citation type="journal article" date="2022" name="Nat. Genet.">
        <title>Improved pea reference genome and pan-genome highlight genomic features and evolutionary characteristics.</title>
        <authorList>
            <person name="Yang T."/>
            <person name="Liu R."/>
            <person name="Luo Y."/>
            <person name="Hu S."/>
            <person name="Wang D."/>
            <person name="Wang C."/>
            <person name="Pandey M.K."/>
            <person name="Ge S."/>
            <person name="Xu Q."/>
            <person name="Li N."/>
            <person name="Li G."/>
            <person name="Huang Y."/>
            <person name="Saxena R.K."/>
            <person name="Ji Y."/>
            <person name="Li M."/>
            <person name="Yan X."/>
            <person name="He Y."/>
            <person name="Liu Y."/>
            <person name="Wang X."/>
            <person name="Xiang C."/>
            <person name="Varshney R.K."/>
            <person name="Ding H."/>
            <person name="Gao S."/>
            <person name="Zong X."/>
        </authorList>
    </citation>
    <scope>NUCLEOTIDE SEQUENCE [LARGE SCALE GENOMIC DNA]</scope>
    <source>
        <strain evidence="8 9">cv. Zhongwan 6</strain>
    </source>
</reference>
<evidence type="ECO:0000256" key="4">
    <source>
        <dbReference type="ARBA" id="ARBA00022679"/>
    </source>
</evidence>
<dbReference type="PANTHER" id="PTHR23245">
    <property type="entry name" value="TRNA METHYLTRANSFERASE"/>
    <property type="match status" value="1"/>
</dbReference>
<proteinExistence type="inferred from homology"/>
<keyword evidence="6" id="KW-0819">tRNA processing</keyword>
<dbReference type="GO" id="GO:0005737">
    <property type="term" value="C:cytoplasm"/>
    <property type="evidence" value="ECO:0007669"/>
    <property type="project" value="TreeGrafter"/>
</dbReference>
<evidence type="ECO:0000256" key="2">
    <source>
        <dbReference type="ARBA" id="ARBA00022490"/>
    </source>
</evidence>
<dbReference type="EMBL" id="JAMSHJ010000004">
    <property type="protein sequence ID" value="KAI5416694.1"/>
    <property type="molecule type" value="Genomic_DNA"/>
</dbReference>
<dbReference type="InterPro" id="IPR056743">
    <property type="entry name" value="TRM5-TYW2-like_MTfase"/>
</dbReference>